<dbReference type="InterPro" id="IPR025799">
    <property type="entry name" value="Arg_MeTrfase"/>
</dbReference>
<dbReference type="PANTHER" id="PTHR11006">
    <property type="entry name" value="PROTEIN ARGININE N-METHYLTRANSFERASE"/>
    <property type="match status" value="1"/>
</dbReference>
<dbReference type="EMBL" id="NRRU01000070">
    <property type="protein sequence ID" value="MBK1714517.1"/>
    <property type="molecule type" value="Genomic_DNA"/>
</dbReference>
<sequence length="363" mass="39720">MLNAAELLAGQGLSPEAEAFVQAIAGQPDLADRLARMASVFRQRDRRRDSLLLAHAARRLAPGDQRIRVRTEWLLRHEAPLWHFGIIHDRPRNKIYARALQHWVRPGMTVFEIGTGTGLLAMLAVRAGAHHVYTCERRADVAEAAREIVARNGLAERITVIAKDAHAVTLGSDLPARCDLFVAEIVDNTLLGEDVLPLTELARERFLVPDAPLLPQRVSAIGALVAGTDIAESGRMSTAMGFDLTPFNRFSPTELSAGPGGGAARLLSGAVELIGFDLAHDTPALDQPQRLRLVALQAGRAEGVMRWLRLDFGAGIVFENTPPQRSSWFPCIHLLPEARDLAAGDELQLDLQHDRARLYLTPA</sequence>
<accession>A0ABS1DWU7</accession>
<protein>
    <submittedName>
        <fullName evidence="1">Uncharacterized protein</fullName>
    </submittedName>
</protein>
<keyword evidence="2" id="KW-1185">Reference proteome</keyword>
<reference evidence="1" key="2">
    <citation type="journal article" date="2020" name="Microorganisms">
        <title>Osmotic Adaptation and Compatible Solute Biosynthesis of Phototrophic Bacteria as Revealed from Genome Analyses.</title>
        <authorList>
            <person name="Imhoff J.F."/>
            <person name="Rahn T."/>
            <person name="Kunzel S."/>
            <person name="Keller A."/>
            <person name="Neulinger S.C."/>
        </authorList>
    </citation>
    <scope>NUCLEOTIDE SEQUENCE</scope>
    <source>
        <strain evidence="1">IM 151</strain>
    </source>
</reference>
<dbReference type="RefSeq" id="WP_200231276.1">
    <property type="nucleotide sequence ID" value="NZ_NRRT01000063.1"/>
</dbReference>
<name>A0ABS1DWU7_RUBGE</name>
<dbReference type="Proteomes" id="UP001041814">
    <property type="component" value="Unassembled WGS sequence"/>
</dbReference>
<dbReference type="Pfam" id="PF06325">
    <property type="entry name" value="PrmA"/>
    <property type="match status" value="1"/>
</dbReference>
<gene>
    <name evidence="1" type="ORF">CKO43_17235</name>
</gene>
<reference evidence="1" key="1">
    <citation type="submission" date="2017-08" db="EMBL/GenBank/DDBJ databases">
        <authorList>
            <person name="Imhoff J.F."/>
            <person name="Rahn T."/>
            <person name="Kuenzel S."/>
            <person name="Neulinger S.C."/>
        </authorList>
    </citation>
    <scope>NUCLEOTIDE SEQUENCE</scope>
    <source>
        <strain evidence="1">IM 151</strain>
    </source>
</reference>
<proteinExistence type="predicted"/>
<dbReference type="PANTHER" id="PTHR11006:SF4">
    <property type="entry name" value="PROTEIN ARGININE N-METHYLTRANSFERASE 7"/>
    <property type="match status" value="1"/>
</dbReference>
<dbReference type="SUPFAM" id="SSF53335">
    <property type="entry name" value="S-adenosyl-L-methionine-dependent methyltransferases"/>
    <property type="match status" value="1"/>
</dbReference>
<evidence type="ECO:0000313" key="2">
    <source>
        <dbReference type="Proteomes" id="UP001041814"/>
    </source>
</evidence>
<comment type="caution">
    <text evidence="1">The sequence shown here is derived from an EMBL/GenBank/DDBJ whole genome shotgun (WGS) entry which is preliminary data.</text>
</comment>
<dbReference type="Gene3D" id="2.70.160.11">
    <property type="entry name" value="Hnrnp arginine n-methyltransferase1"/>
    <property type="match status" value="1"/>
</dbReference>
<dbReference type="InterPro" id="IPR029063">
    <property type="entry name" value="SAM-dependent_MTases_sf"/>
</dbReference>
<organism evidence="1 2">
    <name type="scientific">Rubrivivax gelatinosus</name>
    <name type="common">Rhodocyclus gelatinosus</name>
    <name type="synonym">Rhodopseudomonas gelatinosa</name>
    <dbReference type="NCBI Taxonomy" id="28068"/>
    <lineage>
        <taxon>Bacteria</taxon>
        <taxon>Pseudomonadati</taxon>
        <taxon>Pseudomonadota</taxon>
        <taxon>Betaproteobacteria</taxon>
        <taxon>Burkholderiales</taxon>
        <taxon>Sphaerotilaceae</taxon>
        <taxon>Rubrivivax</taxon>
    </lineage>
</organism>
<dbReference type="Gene3D" id="3.40.50.150">
    <property type="entry name" value="Vaccinia Virus protein VP39"/>
    <property type="match status" value="1"/>
</dbReference>
<dbReference type="CDD" id="cd02440">
    <property type="entry name" value="AdoMet_MTases"/>
    <property type="match status" value="1"/>
</dbReference>
<evidence type="ECO:0000313" key="1">
    <source>
        <dbReference type="EMBL" id="MBK1714517.1"/>
    </source>
</evidence>